<evidence type="ECO:0008006" key="11">
    <source>
        <dbReference type="Google" id="ProtNLM"/>
    </source>
</evidence>
<evidence type="ECO:0000256" key="1">
    <source>
        <dbReference type="ARBA" id="ARBA00004651"/>
    </source>
</evidence>
<gene>
    <name evidence="9" type="ORF">FYJ51_08810</name>
</gene>
<dbReference type="Pfam" id="PF03591">
    <property type="entry name" value="AzlC"/>
    <property type="match status" value="1"/>
</dbReference>
<dbReference type="GO" id="GO:0005886">
    <property type="term" value="C:plasma membrane"/>
    <property type="evidence" value="ECO:0007669"/>
    <property type="project" value="UniProtKB-SubCell"/>
</dbReference>
<evidence type="ECO:0000256" key="2">
    <source>
        <dbReference type="ARBA" id="ARBA00010735"/>
    </source>
</evidence>
<evidence type="ECO:0000256" key="3">
    <source>
        <dbReference type="ARBA" id="ARBA00022448"/>
    </source>
</evidence>
<comment type="similarity">
    <text evidence="2">Belongs to the AzlC family.</text>
</comment>
<organism evidence="9 10">
    <name type="scientific">Stecheria intestinalis</name>
    <dbReference type="NCBI Taxonomy" id="2606630"/>
    <lineage>
        <taxon>Bacteria</taxon>
        <taxon>Bacillati</taxon>
        <taxon>Bacillota</taxon>
        <taxon>Erysipelotrichia</taxon>
        <taxon>Erysipelotrichales</taxon>
        <taxon>Erysipelotrichaceae</taxon>
        <taxon>Stecheria</taxon>
    </lineage>
</organism>
<protein>
    <recommendedName>
        <fullName evidence="11">Branched-chain amino acid transporter AzlC</fullName>
    </recommendedName>
</protein>
<evidence type="ECO:0000256" key="7">
    <source>
        <dbReference type="ARBA" id="ARBA00023136"/>
    </source>
</evidence>
<keyword evidence="4" id="KW-1003">Cell membrane</keyword>
<accession>A0A7X2NT24</accession>
<dbReference type="Proteomes" id="UP000461880">
    <property type="component" value="Unassembled WGS sequence"/>
</dbReference>
<keyword evidence="3" id="KW-0813">Transport</keyword>
<evidence type="ECO:0000256" key="6">
    <source>
        <dbReference type="ARBA" id="ARBA00022989"/>
    </source>
</evidence>
<evidence type="ECO:0000256" key="5">
    <source>
        <dbReference type="ARBA" id="ARBA00022692"/>
    </source>
</evidence>
<reference evidence="9 10" key="1">
    <citation type="submission" date="2019-08" db="EMBL/GenBank/DDBJ databases">
        <title>In-depth cultivation of the pig gut microbiome towards novel bacterial diversity and tailored functional studies.</title>
        <authorList>
            <person name="Wylensek D."/>
            <person name="Hitch T.C.A."/>
            <person name="Clavel T."/>
        </authorList>
    </citation>
    <scope>NUCLEOTIDE SEQUENCE [LARGE SCALE GENOMIC DNA]</scope>
    <source>
        <strain evidence="9 10">Oil+RF-744-GAM-WT-6</strain>
    </source>
</reference>
<evidence type="ECO:0000313" key="10">
    <source>
        <dbReference type="Proteomes" id="UP000461880"/>
    </source>
</evidence>
<dbReference type="AlphaFoldDB" id="A0A7X2NT24"/>
<evidence type="ECO:0000256" key="4">
    <source>
        <dbReference type="ARBA" id="ARBA00022475"/>
    </source>
</evidence>
<dbReference type="PANTHER" id="PTHR34979:SF1">
    <property type="entry name" value="INNER MEMBRANE PROTEIN YGAZ"/>
    <property type="match status" value="1"/>
</dbReference>
<dbReference type="InterPro" id="IPR011606">
    <property type="entry name" value="Brnchd-chn_aa_trnsp_permease"/>
</dbReference>
<keyword evidence="6 8" id="KW-1133">Transmembrane helix</keyword>
<comment type="caution">
    <text evidence="9">The sequence shown here is derived from an EMBL/GenBank/DDBJ whole genome shotgun (WGS) entry which is preliminary data.</text>
</comment>
<dbReference type="RefSeq" id="WP_154505062.1">
    <property type="nucleotide sequence ID" value="NZ_VUMN01000021.1"/>
</dbReference>
<feature type="transmembrane region" description="Helical" evidence="8">
    <location>
        <begin position="127"/>
        <end position="152"/>
    </location>
</feature>
<keyword evidence="7 8" id="KW-0472">Membrane</keyword>
<feature type="transmembrane region" description="Helical" evidence="8">
    <location>
        <begin position="196"/>
        <end position="216"/>
    </location>
</feature>
<evidence type="ECO:0000256" key="8">
    <source>
        <dbReference type="SAM" id="Phobius"/>
    </source>
</evidence>
<name>A0A7X2NT24_9FIRM</name>
<dbReference type="GO" id="GO:1903785">
    <property type="term" value="P:L-valine transmembrane transport"/>
    <property type="evidence" value="ECO:0007669"/>
    <property type="project" value="TreeGrafter"/>
</dbReference>
<feature type="transmembrane region" description="Helical" evidence="8">
    <location>
        <begin position="12"/>
        <end position="30"/>
    </location>
</feature>
<keyword evidence="10" id="KW-1185">Reference proteome</keyword>
<sequence length="257" mass="28747">MRELKEAFPKTIPVLAGYIFLGITYGILAVTSGLPAWVPVLTALVVYTGSMEFLLVSILLAPFNPFSVLATTLMVGARHIFYGLAMLSKYRGTGKAKFYLIYTTSDETFALNCDAKIPERMDKTKHYFWVSFLDQMYWVAGSALGAFFGSYITVSTEGLDFVMTAMFICIFLSQWLRDRDLLIQKYRKKIPWKQILLAHAGEITGVLASLLCLLIFGSEKFIIPSMILILVILACTRKQVEPFTDDLNKAQTGGDQA</sequence>
<evidence type="ECO:0000313" key="9">
    <source>
        <dbReference type="EMBL" id="MSS59004.1"/>
    </source>
</evidence>
<feature type="transmembrane region" description="Helical" evidence="8">
    <location>
        <begin position="158"/>
        <end position="176"/>
    </location>
</feature>
<dbReference type="PANTHER" id="PTHR34979">
    <property type="entry name" value="INNER MEMBRANE PROTEIN YGAZ"/>
    <property type="match status" value="1"/>
</dbReference>
<comment type="subcellular location">
    <subcellularLocation>
        <location evidence="1">Cell membrane</location>
        <topology evidence="1">Multi-pass membrane protein</topology>
    </subcellularLocation>
</comment>
<dbReference type="EMBL" id="VUMN01000021">
    <property type="protein sequence ID" value="MSS59004.1"/>
    <property type="molecule type" value="Genomic_DNA"/>
</dbReference>
<proteinExistence type="inferred from homology"/>
<keyword evidence="5 8" id="KW-0812">Transmembrane</keyword>